<evidence type="ECO:0000313" key="4">
    <source>
        <dbReference type="Proteomes" id="UP000012249"/>
    </source>
</evidence>
<evidence type="ECO:0000259" key="2">
    <source>
        <dbReference type="PROSITE" id="PS51977"/>
    </source>
</evidence>
<accession>N1U1Z8</accession>
<reference evidence="3 4" key="1">
    <citation type="submission" date="2013-02" db="EMBL/GenBank/DDBJ databases">
        <authorList>
            <person name="Harkins D.M."/>
            <person name="Durkin A.S."/>
            <person name="Brinkac L.M."/>
            <person name="Haft D.H."/>
            <person name="Selengut J.D."/>
            <person name="Sanka R."/>
            <person name="DePew J."/>
            <person name="Purushe J."/>
            <person name="Haake D.A."/>
            <person name="Matsunaga J."/>
            <person name="Vinetz J.M."/>
            <person name="Sutton G.G."/>
            <person name="Nierman W.C."/>
            <person name="Fouts D.E."/>
        </authorList>
    </citation>
    <scope>NUCLEOTIDE SEQUENCE [LARGE SCALE GENOMIC DNA]</scope>
    <source>
        <strain evidence="3 4">Ecochallenge</strain>
    </source>
</reference>
<dbReference type="Pfam" id="PF05406">
    <property type="entry name" value="WGR"/>
    <property type="match status" value="1"/>
</dbReference>
<organism evidence="3 4">
    <name type="scientific">Leptospira weilii str. Ecochallenge</name>
    <dbReference type="NCBI Taxonomy" id="1049986"/>
    <lineage>
        <taxon>Bacteria</taxon>
        <taxon>Pseudomonadati</taxon>
        <taxon>Spirochaetota</taxon>
        <taxon>Spirochaetia</taxon>
        <taxon>Leptospirales</taxon>
        <taxon>Leptospiraceae</taxon>
        <taxon>Leptospira</taxon>
    </lineage>
</organism>
<name>N1U1Z8_9LEPT</name>
<dbReference type="EMBL" id="AHMI02000262">
    <property type="protein sequence ID" value="EMY13042.1"/>
    <property type="molecule type" value="Genomic_DNA"/>
</dbReference>
<evidence type="ECO:0000313" key="3">
    <source>
        <dbReference type="EMBL" id="EMY13042.1"/>
    </source>
</evidence>
<feature type="region of interest" description="Disordered" evidence="1">
    <location>
        <begin position="61"/>
        <end position="151"/>
    </location>
</feature>
<evidence type="ECO:0000256" key="1">
    <source>
        <dbReference type="SAM" id="MobiDB-lite"/>
    </source>
</evidence>
<dbReference type="PANTHER" id="PTHR30634:SF13">
    <property type="entry name" value="PROTEIN YEHF"/>
    <property type="match status" value="1"/>
</dbReference>
<dbReference type="AlphaFoldDB" id="N1U1Z8"/>
<proteinExistence type="predicted"/>
<protein>
    <submittedName>
        <fullName evidence="3">WGR domain protein</fullName>
    </submittedName>
</protein>
<dbReference type="SUPFAM" id="SSF142921">
    <property type="entry name" value="WGR domain-like"/>
    <property type="match status" value="1"/>
</dbReference>
<feature type="domain" description="WGR" evidence="2">
    <location>
        <begin position="1"/>
        <end position="90"/>
    </location>
</feature>
<dbReference type="CDD" id="cd07996">
    <property type="entry name" value="WGR_MMR_like"/>
    <property type="match status" value="1"/>
</dbReference>
<feature type="compositionally biased region" description="Polar residues" evidence="1">
    <location>
        <begin position="89"/>
        <end position="109"/>
    </location>
</feature>
<sequence length="226" mass="24785">MKHQLIYQDATSNKFWNIEVTENSFTVTYGKIGTNGQTQTKSFDTEEKCLKEAQKLLSEKLKKGYQSSGETDIAVSTASPKSEEKKPTKNNTETSPTKNAESEQITDPSAANDVAVESKSETKNAKTQVRSAAISGNGAVVDKTPQTHSKNGIHSFEKKQLKEPVAKTLGLSEEDLRIKTSAAVPITPKEAPQPFDLKTRIEKLSTLKKEIIPGARIGRTKTFLCL</sequence>
<dbReference type="Gene3D" id="2.20.140.10">
    <property type="entry name" value="WGR domain"/>
    <property type="match status" value="1"/>
</dbReference>
<dbReference type="SMART" id="SM00773">
    <property type="entry name" value="WGR"/>
    <property type="match status" value="1"/>
</dbReference>
<dbReference type="InterPro" id="IPR049809">
    <property type="entry name" value="YehF/YfeS-like_WGR"/>
</dbReference>
<dbReference type="InterPro" id="IPR050458">
    <property type="entry name" value="LolB"/>
</dbReference>
<dbReference type="InterPro" id="IPR036930">
    <property type="entry name" value="WGR_dom_sf"/>
</dbReference>
<dbReference type="Proteomes" id="UP000012249">
    <property type="component" value="Unassembled WGS sequence"/>
</dbReference>
<dbReference type="PANTHER" id="PTHR30634">
    <property type="entry name" value="OUTER MEMBRANE LOLAB LIPOPROTEIN INSERTION APPARATUS"/>
    <property type="match status" value="1"/>
</dbReference>
<feature type="compositionally biased region" description="Polar residues" evidence="1">
    <location>
        <begin position="65"/>
        <end position="80"/>
    </location>
</feature>
<gene>
    <name evidence="3" type="ORF">LEP1GSC043_2726</name>
</gene>
<comment type="caution">
    <text evidence="3">The sequence shown here is derived from an EMBL/GenBank/DDBJ whole genome shotgun (WGS) entry which is preliminary data.</text>
</comment>
<dbReference type="PROSITE" id="PS51977">
    <property type="entry name" value="WGR"/>
    <property type="match status" value="1"/>
</dbReference>
<dbReference type="InterPro" id="IPR008893">
    <property type="entry name" value="WGR_domain"/>
</dbReference>